<dbReference type="GO" id="GO:0046872">
    <property type="term" value="F:metal ion binding"/>
    <property type="evidence" value="ECO:0007669"/>
    <property type="project" value="UniProtKB-KW"/>
</dbReference>
<evidence type="ECO:0000256" key="1">
    <source>
        <dbReference type="ARBA" id="ARBA00022617"/>
    </source>
</evidence>
<protein>
    <recommendedName>
        <fullName evidence="6">Globin domain-containing protein</fullName>
    </recommendedName>
</protein>
<evidence type="ECO:0000256" key="4">
    <source>
        <dbReference type="RuleBase" id="RU000356"/>
    </source>
</evidence>
<comment type="caution">
    <text evidence="7">The sequence shown here is derived from an EMBL/GenBank/DDBJ whole genome shotgun (WGS) entry which is preliminary data.</text>
</comment>
<keyword evidence="8" id="KW-1185">Reference proteome</keyword>
<evidence type="ECO:0000256" key="5">
    <source>
        <dbReference type="SAM" id="MobiDB-lite"/>
    </source>
</evidence>
<dbReference type="InterPro" id="IPR012292">
    <property type="entry name" value="Globin/Proto"/>
</dbReference>
<evidence type="ECO:0000256" key="2">
    <source>
        <dbReference type="ARBA" id="ARBA00022723"/>
    </source>
</evidence>
<dbReference type="SUPFAM" id="SSF46458">
    <property type="entry name" value="Globin-like"/>
    <property type="match status" value="1"/>
</dbReference>
<keyword evidence="4" id="KW-0813">Transport</keyword>
<keyword evidence="2" id="KW-0479">Metal-binding</keyword>
<dbReference type="GO" id="GO:0019825">
    <property type="term" value="F:oxygen binding"/>
    <property type="evidence" value="ECO:0007669"/>
    <property type="project" value="InterPro"/>
</dbReference>
<dbReference type="PANTHER" id="PTHR46458">
    <property type="entry name" value="BLR2807 PROTEIN"/>
    <property type="match status" value="1"/>
</dbReference>
<dbReference type="Pfam" id="PF00042">
    <property type="entry name" value="Globin"/>
    <property type="match status" value="1"/>
</dbReference>
<feature type="region of interest" description="Disordered" evidence="5">
    <location>
        <begin position="21"/>
        <end position="42"/>
    </location>
</feature>
<feature type="domain" description="Globin" evidence="6">
    <location>
        <begin position="49"/>
        <end position="198"/>
    </location>
</feature>
<organism evidence="7 8">
    <name type="scientific">Owenia fusiformis</name>
    <name type="common">Polychaete worm</name>
    <dbReference type="NCBI Taxonomy" id="6347"/>
    <lineage>
        <taxon>Eukaryota</taxon>
        <taxon>Metazoa</taxon>
        <taxon>Spiralia</taxon>
        <taxon>Lophotrochozoa</taxon>
        <taxon>Annelida</taxon>
        <taxon>Polychaeta</taxon>
        <taxon>Sedentaria</taxon>
        <taxon>Canalipalpata</taxon>
        <taxon>Sabellida</taxon>
        <taxon>Oweniida</taxon>
        <taxon>Oweniidae</taxon>
        <taxon>Owenia</taxon>
    </lineage>
</organism>
<dbReference type="GO" id="GO:0020037">
    <property type="term" value="F:heme binding"/>
    <property type="evidence" value="ECO:0007669"/>
    <property type="project" value="InterPro"/>
</dbReference>
<evidence type="ECO:0000256" key="3">
    <source>
        <dbReference type="ARBA" id="ARBA00023004"/>
    </source>
</evidence>
<comment type="similarity">
    <text evidence="4">Belongs to the globin family.</text>
</comment>
<keyword evidence="3" id="KW-0408">Iron</keyword>
<dbReference type="InterPro" id="IPR000971">
    <property type="entry name" value="Globin"/>
</dbReference>
<dbReference type="InterPro" id="IPR009050">
    <property type="entry name" value="Globin-like_sf"/>
</dbReference>
<dbReference type="OrthoDB" id="6344802at2759"/>
<proteinExistence type="inferred from homology"/>
<dbReference type="PROSITE" id="PS01033">
    <property type="entry name" value="GLOBIN"/>
    <property type="match status" value="1"/>
</dbReference>
<dbReference type="GO" id="GO:0005344">
    <property type="term" value="F:oxygen carrier activity"/>
    <property type="evidence" value="ECO:0007669"/>
    <property type="project" value="UniProtKB-KW"/>
</dbReference>
<evidence type="ECO:0000313" key="7">
    <source>
        <dbReference type="EMBL" id="CAH1790827.1"/>
    </source>
</evidence>
<reference evidence="7" key="1">
    <citation type="submission" date="2022-03" db="EMBL/GenBank/DDBJ databases">
        <authorList>
            <person name="Martin C."/>
        </authorList>
    </citation>
    <scope>NUCLEOTIDE SEQUENCE</scope>
</reference>
<dbReference type="EMBL" id="CAIIXF020000008">
    <property type="protein sequence ID" value="CAH1790827.1"/>
    <property type="molecule type" value="Genomic_DNA"/>
</dbReference>
<evidence type="ECO:0000259" key="6">
    <source>
        <dbReference type="PROSITE" id="PS01033"/>
    </source>
</evidence>
<dbReference type="AlphaFoldDB" id="A0A8J1U5D0"/>
<feature type="compositionally biased region" description="Basic and acidic residues" evidence="5">
    <location>
        <begin position="32"/>
        <end position="42"/>
    </location>
</feature>
<accession>A0A8J1U5D0</accession>
<evidence type="ECO:0000313" key="8">
    <source>
        <dbReference type="Proteomes" id="UP000749559"/>
    </source>
</evidence>
<gene>
    <name evidence="7" type="ORF">OFUS_LOCUS15995</name>
</gene>
<name>A0A8J1U5D0_OWEFU</name>
<keyword evidence="1 4" id="KW-0349">Heme</keyword>
<dbReference type="PANTHER" id="PTHR46458:SF5">
    <property type="entry name" value="GLOBIN FAMILY PROFILE DOMAIN-CONTAINING PROTEIN"/>
    <property type="match status" value="1"/>
</dbReference>
<dbReference type="Proteomes" id="UP000749559">
    <property type="component" value="Unassembled WGS sequence"/>
</dbReference>
<keyword evidence="4" id="KW-0561">Oxygen transport</keyword>
<sequence>MGMGCSVSATQLTLMSATHDDVPAGTTITQKRSRESTESGKRIIDERLKISENDRRLIARTWKGISRNMEQTGIDMFLKLFQNNFNLKNLFSEFRGLETAEAMRQSQALENHAMMVMCTLDDAICSLDDVDYVQEQLRNVGKSHRRFHGYVADNFLKIEEPFLESIKETIGAKFTPELEDSYRKTINFVLGNLAHGFSSGGEKERDISETSETAVD</sequence>
<dbReference type="Gene3D" id="1.10.490.10">
    <property type="entry name" value="Globins"/>
    <property type="match status" value="1"/>
</dbReference>
<dbReference type="InterPro" id="IPR050532">
    <property type="entry name" value="Globin-like_OT"/>
</dbReference>